<keyword evidence="2" id="KW-1185">Reference proteome</keyword>
<evidence type="ECO:0000313" key="2">
    <source>
        <dbReference type="Proteomes" id="UP001592531"/>
    </source>
</evidence>
<proteinExistence type="predicted"/>
<reference evidence="1 2" key="1">
    <citation type="submission" date="2024-09" db="EMBL/GenBank/DDBJ databases">
        <authorList>
            <person name="Lee S.D."/>
        </authorList>
    </citation>
    <scope>NUCLEOTIDE SEQUENCE [LARGE SCALE GENOMIC DNA]</scope>
    <source>
        <strain evidence="1 2">N8-3</strain>
    </source>
</reference>
<protein>
    <submittedName>
        <fullName evidence="1">Uncharacterized protein</fullName>
    </submittedName>
</protein>
<gene>
    <name evidence="1" type="ORF">ACEZDE_26025</name>
</gene>
<dbReference type="RefSeq" id="WP_380540592.1">
    <property type="nucleotide sequence ID" value="NZ_JBHFAB010000023.1"/>
</dbReference>
<name>A0ABV6W245_9ACTN</name>
<organism evidence="1 2">
    <name type="scientific">Streptacidiphilus cavernicola</name>
    <dbReference type="NCBI Taxonomy" id="3342716"/>
    <lineage>
        <taxon>Bacteria</taxon>
        <taxon>Bacillati</taxon>
        <taxon>Actinomycetota</taxon>
        <taxon>Actinomycetes</taxon>
        <taxon>Kitasatosporales</taxon>
        <taxon>Streptomycetaceae</taxon>
        <taxon>Streptacidiphilus</taxon>
    </lineage>
</organism>
<comment type="caution">
    <text evidence="1">The sequence shown here is derived from an EMBL/GenBank/DDBJ whole genome shotgun (WGS) entry which is preliminary data.</text>
</comment>
<sequence>MTSTSTPPHAAALIEQFTADLRECGHQEVTADRMPGADQNFPGHACWAVSVDGQFPRLVHLPDLPAEQVRWLGHDQQLGDFSRVRVDGDPWTWFHALVRFRASADRAYQVWLPNGTPRGRRETLVSHELRSESREVRRVLNIAHGPDFHVYDGLDFAPDEMAITYRWPAVNCTTVTISGRRRIKGGRLGKVRHEQTWGRVWVTDGEPRDTREEWPTWVQDIVEAHQPLWPNEDGELLVFRAEFETMPLGTFISLPLARRACEEDADANGDAGALEWDGSDADPESRWEMVLVRDDQAQATSYGVVPVPVASRLAGDLEEDDRG</sequence>
<dbReference type="EMBL" id="JBHFAB010000023">
    <property type="protein sequence ID" value="MFC1420069.1"/>
    <property type="molecule type" value="Genomic_DNA"/>
</dbReference>
<evidence type="ECO:0000313" key="1">
    <source>
        <dbReference type="EMBL" id="MFC1420069.1"/>
    </source>
</evidence>
<dbReference type="Proteomes" id="UP001592531">
    <property type="component" value="Unassembled WGS sequence"/>
</dbReference>
<accession>A0ABV6W245</accession>